<dbReference type="GO" id="GO:0005507">
    <property type="term" value="F:copper ion binding"/>
    <property type="evidence" value="ECO:0007669"/>
    <property type="project" value="InterPro"/>
</dbReference>
<dbReference type="PANTHER" id="PTHR34820:SF4">
    <property type="entry name" value="INNER MEMBRANE PROTEIN YEBZ"/>
    <property type="match status" value="1"/>
</dbReference>
<keyword evidence="3 7" id="KW-0732">Signal</keyword>
<evidence type="ECO:0000259" key="8">
    <source>
        <dbReference type="Pfam" id="PF04234"/>
    </source>
</evidence>
<feature type="signal peptide" evidence="7">
    <location>
        <begin position="1"/>
        <end position="31"/>
    </location>
</feature>
<accession>A0AAQ2HE95</accession>
<dbReference type="Pfam" id="PF04234">
    <property type="entry name" value="CopC"/>
    <property type="match status" value="1"/>
</dbReference>
<evidence type="ECO:0000313" key="10">
    <source>
        <dbReference type="Proteomes" id="UP000297403"/>
    </source>
</evidence>
<gene>
    <name evidence="9" type="ORF">E3O49_15730</name>
</gene>
<dbReference type="GO" id="GO:0046688">
    <property type="term" value="P:response to copper ion"/>
    <property type="evidence" value="ECO:0007669"/>
    <property type="project" value="InterPro"/>
</dbReference>
<dbReference type="PANTHER" id="PTHR34820">
    <property type="entry name" value="INNER MEMBRANE PROTEIN YEBZ"/>
    <property type="match status" value="1"/>
</dbReference>
<comment type="caution">
    <text evidence="9">The sequence shown here is derived from an EMBL/GenBank/DDBJ whole genome shotgun (WGS) entry which is preliminary data.</text>
</comment>
<evidence type="ECO:0000256" key="1">
    <source>
        <dbReference type="ARBA" id="ARBA00004196"/>
    </source>
</evidence>
<evidence type="ECO:0000313" key="9">
    <source>
        <dbReference type="EMBL" id="TFC41826.1"/>
    </source>
</evidence>
<feature type="transmembrane region" description="Helical" evidence="6">
    <location>
        <begin position="164"/>
        <end position="189"/>
    </location>
</feature>
<dbReference type="SUPFAM" id="SSF81296">
    <property type="entry name" value="E set domains"/>
    <property type="match status" value="1"/>
</dbReference>
<feature type="domain" description="CopC" evidence="8">
    <location>
        <begin position="35"/>
        <end position="128"/>
    </location>
</feature>
<keyword evidence="6" id="KW-0472">Membrane</keyword>
<dbReference type="InterPro" id="IPR032694">
    <property type="entry name" value="CopC/D"/>
</dbReference>
<evidence type="ECO:0000256" key="5">
    <source>
        <dbReference type="SAM" id="MobiDB-lite"/>
    </source>
</evidence>
<evidence type="ECO:0000256" key="7">
    <source>
        <dbReference type="SAM" id="SignalP"/>
    </source>
</evidence>
<dbReference type="GO" id="GO:0005886">
    <property type="term" value="C:plasma membrane"/>
    <property type="evidence" value="ECO:0007669"/>
    <property type="project" value="TreeGrafter"/>
</dbReference>
<dbReference type="EMBL" id="SOFY01000084">
    <property type="protein sequence ID" value="TFC41826.1"/>
    <property type="molecule type" value="Genomic_DNA"/>
</dbReference>
<dbReference type="InterPro" id="IPR014756">
    <property type="entry name" value="Ig_E-set"/>
</dbReference>
<dbReference type="GO" id="GO:0030313">
    <property type="term" value="C:cell envelope"/>
    <property type="evidence" value="ECO:0007669"/>
    <property type="project" value="UniProtKB-SubCell"/>
</dbReference>
<dbReference type="GO" id="GO:0042597">
    <property type="term" value="C:periplasmic space"/>
    <property type="evidence" value="ECO:0007669"/>
    <property type="project" value="InterPro"/>
</dbReference>
<evidence type="ECO:0000256" key="4">
    <source>
        <dbReference type="ARBA" id="ARBA00023008"/>
    </source>
</evidence>
<comment type="subcellular location">
    <subcellularLocation>
        <location evidence="1">Cell envelope</location>
    </subcellularLocation>
</comment>
<name>A0AAQ2HE95_9MICO</name>
<feature type="chain" id="PRO_5042828338" evidence="7">
    <location>
        <begin position="32"/>
        <end position="197"/>
    </location>
</feature>
<dbReference type="AlphaFoldDB" id="A0AAQ2HE95"/>
<dbReference type="InterPro" id="IPR007348">
    <property type="entry name" value="CopC_dom"/>
</dbReference>
<organism evidence="9 10">
    <name type="scientific">Cryobacterium shii</name>
    <dbReference type="NCBI Taxonomy" id="1259235"/>
    <lineage>
        <taxon>Bacteria</taxon>
        <taxon>Bacillati</taxon>
        <taxon>Actinomycetota</taxon>
        <taxon>Actinomycetes</taxon>
        <taxon>Micrococcales</taxon>
        <taxon>Microbacteriaceae</taxon>
        <taxon>Cryobacterium</taxon>
    </lineage>
</organism>
<keyword evidence="4" id="KW-0186">Copper</keyword>
<keyword evidence="10" id="KW-1185">Reference proteome</keyword>
<sequence length="197" mass="20040">MTHAPRRRPATAVFLTLIVIALSVFSPAAPAATAHDQVQSTVPADGERLDVAPSTVTIRFTDEILEIGAIVLVVDSEDRNWAEGEMRLDGPEATQALAAGMKDGAYQVRWRVVSADGHPVSGAFAFSIGTAAPSEPGAGATAAPNPSTGPGAASDADADQSDAAGLPLIAVGLIGAGGGLAAFALFAAWRAKRRKNT</sequence>
<dbReference type="GO" id="GO:0006825">
    <property type="term" value="P:copper ion transport"/>
    <property type="evidence" value="ECO:0007669"/>
    <property type="project" value="InterPro"/>
</dbReference>
<proteinExistence type="predicted"/>
<dbReference type="RefSeq" id="WP_134365345.1">
    <property type="nucleotide sequence ID" value="NZ_SOFY01000084.1"/>
</dbReference>
<keyword evidence="2" id="KW-0479">Metal-binding</keyword>
<dbReference type="Gene3D" id="2.60.40.1220">
    <property type="match status" value="1"/>
</dbReference>
<feature type="region of interest" description="Disordered" evidence="5">
    <location>
        <begin position="135"/>
        <end position="159"/>
    </location>
</feature>
<dbReference type="InterPro" id="IPR014755">
    <property type="entry name" value="Cu-Rt/internalin_Ig-like"/>
</dbReference>
<protein>
    <submittedName>
        <fullName evidence="9">Copper resistance protein CopC</fullName>
    </submittedName>
</protein>
<dbReference type="Proteomes" id="UP000297403">
    <property type="component" value="Unassembled WGS sequence"/>
</dbReference>
<keyword evidence="6" id="KW-0812">Transmembrane</keyword>
<evidence type="ECO:0000256" key="2">
    <source>
        <dbReference type="ARBA" id="ARBA00022723"/>
    </source>
</evidence>
<evidence type="ECO:0000256" key="3">
    <source>
        <dbReference type="ARBA" id="ARBA00022729"/>
    </source>
</evidence>
<evidence type="ECO:0000256" key="6">
    <source>
        <dbReference type="SAM" id="Phobius"/>
    </source>
</evidence>
<reference evidence="9 10" key="1">
    <citation type="submission" date="2019-03" db="EMBL/GenBank/DDBJ databases">
        <title>Genomics of glacier-inhabiting Cryobacterium strains.</title>
        <authorList>
            <person name="Liu Q."/>
            <person name="Xin Y.-H."/>
        </authorList>
    </citation>
    <scope>NUCLEOTIDE SEQUENCE [LARGE SCALE GENOMIC DNA]</scope>
    <source>
        <strain evidence="10">TMT1-22</strain>
    </source>
</reference>
<keyword evidence="6" id="KW-1133">Transmembrane helix</keyword>